<protein>
    <submittedName>
        <fullName evidence="5">Long-chain acyl-CoA synthetase</fullName>
    </submittedName>
</protein>
<dbReference type="SUPFAM" id="SSF56801">
    <property type="entry name" value="Acetyl-CoA synthetase-like"/>
    <property type="match status" value="1"/>
</dbReference>
<dbReference type="FunFam" id="3.30.300.30:FF:000008">
    <property type="entry name" value="2,3-dihydroxybenzoate-AMP ligase"/>
    <property type="match status" value="1"/>
</dbReference>
<accession>A0A9X8WL94</accession>
<evidence type="ECO:0000256" key="1">
    <source>
        <dbReference type="ARBA" id="ARBA00006432"/>
    </source>
</evidence>
<comment type="similarity">
    <text evidence="1">Belongs to the ATP-dependent AMP-binding enzyme family.</text>
</comment>
<proteinExistence type="inferred from homology"/>
<dbReference type="PROSITE" id="PS00455">
    <property type="entry name" value="AMP_BINDING"/>
    <property type="match status" value="1"/>
</dbReference>
<feature type="domain" description="AMP-dependent synthetase/ligase" evidence="3">
    <location>
        <begin position="9"/>
        <end position="370"/>
    </location>
</feature>
<evidence type="ECO:0000313" key="6">
    <source>
        <dbReference type="Proteomes" id="UP000185829"/>
    </source>
</evidence>
<evidence type="ECO:0000259" key="3">
    <source>
        <dbReference type="Pfam" id="PF00501"/>
    </source>
</evidence>
<dbReference type="InterPro" id="IPR025110">
    <property type="entry name" value="AMP-bd_C"/>
</dbReference>
<dbReference type="InterPro" id="IPR045851">
    <property type="entry name" value="AMP-bd_C_sf"/>
</dbReference>
<dbReference type="PANTHER" id="PTHR43767:SF1">
    <property type="entry name" value="NONRIBOSOMAL PEPTIDE SYNTHASE PES1 (EUROFUNG)-RELATED"/>
    <property type="match status" value="1"/>
</dbReference>
<reference evidence="5 6" key="1">
    <citation type="submission" date="2017-01" db="EMBL/GenBank/DDBJ databases">
        <authorList>
            <person name="Varghese N."/>
            <person name="Submissions S."/>
        </authorList>
    </citation>
    <scope>NUCLEOTIDE SEQUENCE [LARGE SCALE GENOMIC DNA]</scope>
    <source>
        <strain evidence="5 6">RUG2-6</strain>
    </source>
</reference>
<organism evidence="5 6">
    <name type="scientific">Peribacillus simplex</name>
    <dbReference type="NCBI Taxonomy" id="1478"/>
    <lineage>
        <taxon>Bacteria</taxon>
        <taxon>Bacillati</taxon>
        <taxon>Bacillota</taxon>
        <taxon>Bacilli</taxon>
        <taxon>Bacillales</taxon>
        <taxon>Bacillaceae</taxon>
        <taxon>Peribacillus</taxon>
    </lineage>
</organism>
<dbReference type="EMBL" id="FTMX01000004">
    <property type="protein sequence ID" value="SIR58170.1"/>
    <property type="molecule type" value="Genomic_DNA"/>
</dbReference>
<evidence type="ECO:0000256" key="2">
    <source>
        <dbReference type="ARBA" id="ARBA00022598"/>
    </source>
</evidence>
<comment type="caution">
    <text evidence="5">The sequence shown here is derived from an EMBL/GenBank/DDBJ whole genome shotgun (WGS) entry which is preliminary data.</text>
</comment>
<dbReference type="InterPro" id="IPR050237">
    <property type="entry name" value="ATP-dep_AMP-bd_enzyme"/>
</dbReference>
<gene>
    <name evidence="5" type="ORF">SAMN05878482_104352</name>
</gene>
<dbReference type="InterPro" id="IPR020845">
    <property type="entry name" value="AMP-binding_CS"/>
</dbReference>
<dbReference type="GO" id="GO:0016878">
    <property type="term" value="F:acid-thiol ligase activity"/>
    <property type="evidence" value="ECO:0007669"/>
    <property type="project" value="UniProtKB-ARBA"/>
</dbReference>
<dbReference type="Pfam" id="PF13193">
    <property type="entry name" value="AMP-binding_C"/>
    <property type="match status" value="1"/>
</dbReference>
<dbReference type="Proteomes" id="UP000185829">
    <property type="component" value="Unassembled WGS sequence"/>
</dbReference>
<dbReference type="InterPro" id="IPR000873">
    <property type="entry name" value="AMP-dep_synth/lig_dom"/>
</dbReference>
<keyword evidence="2" id="KW-0436">Ligase</keyword>
<dbReference type="AlphaFoldDB" id="A0A9X8WL94"/>
<dbReference type="InterPro" id="IPR042099">
    <property type="entry name" value="ANL_N_sf"/>
</dbReference>
<evidence type="ECO:0000313" key="5">
    <source>
        <dbReference type="EMBL" id="SIR58170.1"/>
    </source>
</evidence>
<dbReference type="PANTHER" id="PTHR43767">
    <property type="entry name" value="LONG-CHAIN-FATTY-ACID--COA LIGASE"/>
    <property type="match status" value="1"/>
</dbReference>
<dbReference type="NCBIfam" id="NF004837">
    <property type="entry name" value="PRK06187.1"/>
    <property type="match status" value="1"/>
</dbReference>
<dbReference type="Gene3D" id="3.30.300.30">
    <property type="match status" value="1"/>
</dbReference>
<evidence type="ECO:0000259" key="4">
    <source>
        <dbReference type="Pfam" id="PF13193"/>
    </source>
</evidence>
<name>A0A9X8WL94_9BACI</name>
<dbReference type="Gene3D" id="3.40.50.12780">
    <property type="entry name" value="N-terminal domain of ligase-like"/>
    <property type="match status" value="1"/>
</dbReference>
<feature type="domain" description="AMP-binding enzyme C-terminal" evidence="4">
    <location>
        <begin position="420"/>
        <end position="495"/>
    </location>
</feature>
<dbReference type="Pfam" id="PF00501">
    <property type="entry name" value="AMP-binding"/>
    <property type="match status" value="1"/>
</dbReference>
<sequence>MLTFGTVIKQNASKYKNKPAVIFQDTIKTYEELNIRANKIGNAFLGRGFRKGDKVAVILKNHSAYVEIMAGLSKIGVIIVPINYRLVGPEVEYILRNSESRGFIISKEYEGIAQELLPKNSQLDTVLVVGGASNENMEGYVDFLASGCDAEPNIEVNEKDTFYLGYTSGTTGKPKGVVISHRSRILTGMAAAYEYKIDESDIHLVAGPVYHAAPWIFLVMQLLVGGTLVIHESFNAEQVLEDIERYKITNTFLAPTMYNFLINTREDTKTKHDITSMRVLISAGSPLPTQTKMDILEFFKNADLNEFYGSTESAITLNIKPGDIRRKERSVGHPFPLVECLILDDEKNPISNGEVGELYFKSPYNLDGYYNNPDADAASFYHGFFTVGDMALQDEDGFYYIVDRKKDMLISGGVNIYPREIEEVLYSHPGILDVAVIGVPDAVWGESVKAIVVQREEANLKAEDIISYCEGKLAGYKKPKSVDFVHELPRNPSGKILKTTLRESFANDRNGIFHIN</sequence>